<dbReference type="CDD" id="cd01392">
    <property type="entry name" value="HTH_LacI"/>
    <property type="match status" value="1"/>
</dbReference>
<dbReference type="Pfam" id="PF00356">
    <property type="entry name" value="LacI"/>
    <property type="match status" value="1"/>
</dbReference>
<evidence type="ECO:0000256" key="3">
    <source>
        <dbReference type="ARBA" id="ARBA00023125"/>
    </source>
</evidence>
<dbReference type="PANTHER" id="PTHR30146:SF148">
    <property type="entry name" value="HTH-TYPE TRANSCRIPTIONAL REPRESSOR PURR-RELATED"/>
    <property type="match status" value="1"/>
</dbReference>
<dbReference type="PROSITE" id="PS50932">
    <property type="entry name" value="HTH_LACI_2"/>
    <property type="match status" value="1"/>
</dbReference>
<reference evidence="7" key="1">
    <citation type="submission" date="2016-10" db="EMBL/GenBank/DDBJ databases">
        <authorList>
            <person name="Varghese N."/>
            <person name="Submissions S."/>
        </authorList>
    </citation>
    <scope>NUCLEOTIDE SEQUENCE [LARGE SCALE GENOMIC DNA]</scope>
    <source>
        <strain evidence="7">DSM 6150</strain>
    </source>
</reference>
<name>A0A1I5E0W3_9NEIS</name>
<evidence type="ECO:0000256" key="4">
    <source>
        <dbReference type="ARBA" id="ARBA00023163"/>
    </source>
</evidence>
<proteinExistence type="predicted"/>
<dbReference type="InterPro" id="IPR010982">
    <property type="entry name" value="Lambda_DNA-bd_dom_sf"/>
</dbReference>
<dbReference type="SUPFAM" id="SSF53822">
    <property type="entry name" value="Periplasmic binding protein-like I"/>
    <property type="match status" value="1"/>
</dbReference>
<keyword evidence="4" id="KW-0804">Transcription</keyword>
<dbReference type="PANTHER" id="PTHR30146">
    <property type="entry name" value="LACI-RELATED TRANSCRIPTIONAL REPRESSOR"/>
    <property type="match status" value="1"/>
</dbReference>
<evidence type="ECO:0000313" key="6">
    <source>
        <dbReference type="EMBL" id="SFO04761.1"/>
    </source>
</evidence>
<dbReference type="STRING" id="83765.SAMN05660284_02796"/>
<evidence type="ECO:0000313" key="7">
    <source>
        <dbReference type="Proteomes" id="UP000242869"/>
    </source>
</evidence>
<dbReference type="Gene3D" id="3.40.50.2300">
    <property type="match status" value="2"/>
</dbReference>
<organism evidence="6 7">
    <name type="scientific">Formivibrio citricus</name>
    <dbReference type="NCBI Taxonomy" id="83765"/>
    <lineage>
        <taxon>Bacteria</taxon>
        <taxon>Pseudomonadati</taxon>
        <taxon>Pseudomonadota</taxon>
        <taxon>Betaproteobacteria</taxon>
        <taxon>Neisseriales</taxon>
        <taxon>Chitinibacteraceae</taxon>
        <taxon>Formivibrio</taxon>
    </lineage>
</organism>
<evidence type="ECO:0000259" key="5">
    <source>
        <dbReference type="PROSITE" id="PS50932"/>
    </source>
</evidence>
<accession>A0A1I5E0W3</accession>
<keyword evidence="3" id="KW-0238">DNA-binding</keyword>
<dbReference type="Proteomes" id="UP000242869">
    <property type="component" value="Unassembled WGS sequence"/>
</dbReference>
<feature type="domain" description="HTH lacI-type" evidence="5">
    <location>
        <begin position="20"/>
        <end position="75"/>
    </location>
</feature>
<dbReference type="InterPro" id="IPR028082">
    <property type="entry name" value="Peripla_BP_I"/>
</dbReference>
<evidence type="ECO:0000256" key="1">
    <source>
        <dbReference type="ARBA" id="ARBA00022491"/>
    </source>
</evidence>
<gene>
    <name evidence="6" type="ORF">SAMN05660284_02796</name>
</gene>
<dbReference type="SUPFAM" id="SSF47413">
    <property type="entry name" value="lambda repressor-like DNA-binding domains"/>
    <property type="match status" value="1"/>
</dbReference>
<keyword evidence="2" id="KW-0805">Transcription regulation</keyword>
<keyword evidence="7" id="KW-1185">Reference proteome</keyword>
<keyword evidence="1" id="KW-0678">Repressor</keyword>
<dbReference type="InterPro" id="IPR000843">
    <property type="entry name" value="HTH_LacI"/>
</dbReference>
<dbReference type="Gene3D" id="1.10.260.40">
    <property type="entry name" value="lambda repressor-like DNA-binding domains"/>
    <property type="match status" value="1"/>
</dbReference>
<dbReference type="CDD" id="cd06285">
    <property type="entry name" value="PBP1_LacI-like"/>
    <property type="match status" value="1"/>
</dbReference>
<dbReference type="AlphaFoldDB" id="A0A1I5E0W3"/>
<dbReference type="RefSeq" id="WP_091198289.1">
    <property type="nucleotide sequence ID" value="NZ_FOVE01000031.1"/>
</dbReference>
<dbReference type="PRINTS" id="PR00036">
    <property type="entry name" value="HTHLACI"/>
</dbReference>
<dbReference type="Pfam" id="PF13377">
    <property type="entry name" value="Peripla_BP_3"/>
    <property type="match status" value="1"/>
</dbReference>
<evidence type="ECO:0000256" key="2">
    <source>
        <dbReference type="ARBA" id="ARBA00023015"/>
    </source>
</evidence>
<dbReference type="GO" id="GO:0000976">
    <property type="term" value="F:transcription cis-regulatory region binding"/>
    <property type="evidence" value="ECO:0007669"/>
    <property type="project" value="TreeGrafter"/>
</dbReference>
<dbReference type="InterPro" id="IPR046335">
    <property type="entry name" value="LacI/GalR-like_sensor"/>
</dbReference>
<protein>
    <submittedName>
        <fullName evidence="6">Transcriptional regulator, LacI family</fullName>
    </submittedName>
</protein>
<dbReference type="SMART" id="SM00354">
    <property type="entry name" value="HTH_LACI"/>
    <property type="match status" value="1"/>
</dbReference>
<dbReference type="EMBL" id="FOVE01000031">
    <property type="protein sequence ID" value="SFO04761.1"/>
    <property type="molecule type" value="Genomic_DNA"/>
</dbReference>
<dbReference type="OrthoDB" id="269117at2"/>
<dbReference type="GO" id="GO:0003700">
    <property type="term" value="F:DNA-binding transcription factor activity"/>
    <property type="evidence" value="ECO:0007669"/>
    <property type="project" value="TreeGrafter"/>
</dbReference>
<sequence length="349" mass="37712">MDFNPPPYQGTNRILGGKSVTMQDVAEAAGVSISTVSRVLDERLPPSRSKAAERVRKVAQELGYRRDIMASSLRRGGTGTIGVLVPRLSDMVMALVYEAVFRAAERHGYFAIVATSGDDPAQEQSAAESLLDRRVDGLILATSRLDDQLPAQLRQRQIPHSLILRTDGVSRSALGNDEQGGYLATRHLIDLGHRDIGLLAGPNFTSSARDRQRGYRRAMNEAGIPVREEWVCESGYGIEAGESVGYSLLTRENRPSAVFAINDDLAIGVMAAAHRVGLQLGQELSLVGYNDIPLVARLPIPLTSVHVPFDHVAALAVELLLAPTEPSDPIRRVMPTLIPRASSTPPASS</sequence>
<dbReference type="PROSITE" id="PS00356">
    <property type="entry name" value="HTH_LACI_1"/>
    <property type="match status" value="1"/>
</dbReference>